<keyword evidence="5" id="KW-1185">Reference proteome</keyword>
<dbReference type="EMBL" id="CP019876">
    <property type="protein sequence ID" value="AQU89202.1"/>
    <property type="molecule type" value="Genomic_DNA"/>
</dbReference>
<protein>
    <recommendedName>
        <fullName evidence="1">Ribbon-helix-helix protein CopG domain-containing protein</fullName>
    </recommendedName>
</protein>
<proteinExistence type="predicted"/>
<dbReference type="Pfam" id="PF01402">
    <property type="entry name" value="RHH_1"/>
    <property type="match status" value="1"/>
</dbReference>
<name>A0A9N7H2J6_9PROT</name>
<evidence type="ECO:0000313" key="2">
    <source>
        <dbReference type="EMBL" id="AQU89202.1"/>
    </source>
</evidence>
<dbReference type="GO" id="GO:0006355">
    <property type="term" value="P:regulation of DNA-templated transcription"/>
    <property type="evidence" value="ECO:0007669"/>
    <property type="project" value="InterPro"/>
</dbReference>
<evidence type="ECO:0000313" key="4">
    <source>
        <dbReference type="Proteomes" id="UP000189683"/>
    </source>
</evidence>
<gene>
    <name evidence="2" type="ORF">B0W47_16605</name>
    <name evidence="3" type="ORF">CDI09_09045</name>
</gene>
<sequence>MITMKRKQCNVTLDADAKAKLDAMSTKTGRSRGELIDDMINMYCDPTSLINEMRDAFVMMRRNQVETNNKISVIERWCVNTDDRYRNVGSVLEKISKYITVVSASIIKGGK</sequence>
<organism evidence="2 4">
    <name type="scientific">Komagataeibacter nataicola</name>
    <dbReference type="NCBI Taxonomy" id="265960"/>
    <lineage>
        <taxon>Bacteria</taxon>
        <taxon>Pseudomonadati</taxon>
        <taxon>Pseudomonadota</taxon>
        <taxon>Alphaproteobacteria</taxon>
        <taxon>Acetobacterales</taxon>
        <taxon>Acetobacteraceae</taxon>
        <taxon>Komagataeibacter</taxon>
    </lineage>
</organism>
<dbReference type="KEGG" id="kna:B0W47_16605"/>
<keyword evidence="2" id="KW-0614">Plasmid</keyword>
<reference evidence="2 4" key="1">
    <citation type="submission" date="2017-02" db="EMBL/GenBank/DDBJ databases">
        <title>zhang.</title>
        <authorList>
            <person name="Zhang H."/>
        </authorList>
    </citation>
    <scope>NUCLEOTIDE SEQUENCE [LARGE SCALE GENOMIC DNA]</scope>
    <source>
        <strain evidence="2 4">RZS01</strain>
        <plasmid evidence="2">pKNA01</plasmid>
        <plasmid evidence="4">pkna01</plasmid>
    </source>
</reference>
<geneLocation type="plasmid" evidence="4">
    <name>pkna01</name>
</geneLocation>
<evidence type="ECO:0000313" key="5">
    <source>
        <dbReference type="Proteomes" id="UP000247512"/>
    </source>
</evidence>
<dbReference type="Proteomes" id="UP000247512">
    <property type="component" value="Unassembled WGS sequence"/>
</dbReference>
<dbReference type="InterPro" id="IPR002145">
    <property type="entry name" value="CopG"/>
</dbReference>
<geneLocation type="plasmid" evidence="2">
    <name>pKNA01</name>
</geneLocation>
<dbReference type="EMBL" id="NIRT01000013">
    <property type="protein sequence ID" value="PYD66284.1"/>
    <property type="molecule type" value="Genomic_DNA"/>
</dbReference>
<accession>A0A9N7H2J6</accession>
<evidence type="ECO:0000259" key="1">
    <source>
        <dbReference type="Pfam" id="PF01402"/>
    </source>
</evidence>
<feature type="domain" description="Ribbon-helix-helix protein CopG" evidence="1">
    <location>
        <begin position="10"/>
        <end position="43"/>
    </location>
</feature>
<reference evidence="3 5" key="2">
    <citation type="submission" date="2017-06" db="EMBL/GenBank/DDBJ databases">
        <title>A draft genome sequence of Komagataeibacter nataicola LMG 1536.</title>
        <authorList>
            <person name="Skraban J."/>
            <person name="Cleenwerck I."/>
            <person name="Vandamme P."/>
            <person name="Trcek J."/>
        </authorList>
    </citation>
    <scope>NUCLEOTIDE SEQUENCE [LARGE SCALE GENOMIC DNA]</scope>
    <source>
        <strain evidence="3 5">LMG 1536</strain>
    </source>
</reference>
<evidence type="ECO:0000313" key="3">
    <source>
        <dbReference type="EMBL" id="PYD66284.1"/>
    </source>
</evidence>
<dbReference type="CDD" id="cd21631">
    <property type="entry name" value="RHH_CopG_NikR-like"/>
    <property type="match status" value="1"/>
</dbReference>
<dbReference type="AlphaFoldDB" id="A0A9N7H2J6"/>
<dbReference type="Proteomes" id="UP000189683">
    <property type="component" value="Plasmid pKNA01"/>
</dbReference>